<proteinExistence type="predicted"/>
<reference evidence="2 3" key="1">
    <citation type="submission" date="2021-12" db="EMBL/GenBank/DDBJ databases">
        <title>Genome sequencing of bacteria with rrn-lacking chromosome and rrn-plasmid.</title>
        <authorList>
            <person name="Anda M."/>
            <person name="Iwasaki W."/>
        </authorList>
    </citation>
    <scope>NUCLEOTIDE SEQUENCE [LARGE SCALE GENOMIC DNA]</scope>
    <source>
        <strain evidence="2 3">DSM 100852</strain>
        <plasmid evidence="2 3">pFA11</plasmid>
    </source>
</reference>
<name>A0AAU9CZB2_9BACT</name>
<evidence type="ECO:0000313" key="2">
    <source>
        <dbReference type="EMBL" id="BDD13092.1"/>
    </source>
</evidence>
<dbReference type="Proteomes" id="UP001348817">
    <property type="component" value="Plasmid pFA11"/>
</dbReference>
<organism evidence="2 3">
    <name type="scientific">Fulvitalea axinellae</name>
    <dbReference type="NCBI Taxonomy" id="1182444"/>
    <lineage>
        <taxon>Bacteria</taxon>
        <taxon>Pseudomonadati</taxon>
        <taxon>Bacteroidota</taxon>
        <taxon>Cytophagia</taxon>
        <taxon>Cytophagales</taxon>
        <taxon>Persicobacteraceae</taxon>
        <taxon>Fulvitalea</taxon>
    </lineage>
</organism>
<dbReference type="EMBL" id="AP025325">
    <property type="protein sequence ID" value="BDD13092.1"/>
    <property type="molecule type" value="Genomic_DNA"/>
</dbReference>
<dbReference type="AlphaFoldDB" id="A0AAU9CZB2"/>
<feature type="coiled-coil region" evidence="1">
    <location>
        <begin position="23"/>
        <end position="50"/>
    </location>
</feature>
<geneLocation type="plasmid" evidence="2 3">
    <name>pFA11</name>
</geneLocation>
<protein>
    <submittedName>
        <fullName evidence="2">Uncharacterized protein</fullName>
    </submittedName>
</protein>
<evidence type="ECO:0000313" key="3">
    <source>
        <dbReference type="Proteomes" id="UP001348817"/>
    </source>
</evidence>
<keyword evidence="2" id="KW-0614">Plasmid</keyword>
<keyword evidence="3" id="KW-1185">Reference proteome</keyword>
<sequence>MSDIKTKLQEQLTAKKNNTVDLTEIKQQYIARAQAEKSDLEEEKTALETIVSALMSVKDTNPEAADIIDRYNQRVLFRDSRISEMTAVSALTVDNFEDQAPTASPSLWEDYQERVARENAKVPAYDEVLGILETL</sequence>
<evidence type="ECO:0000256" key="1">
    <source>
        <dbReference type="SAM" id="Coils"/>
    </source>
</evidence>
<dbReference type="KEGG" id="fax:FUAX_55240"/>
<keyword evidence="1" id="KW-0175">Coiled coil</keyword>
<gene>
    <name evidence="2" type="ORF">FUAX_55240</name>
</gene>
<dbReference type="RefSeq" id="WP_338396266.1">
    <property type="nucleotide sequence ID" value="NZ_AP025325.1"/>
</dbReference>
<accession>A0AAU9CZB2</accession>